<dbReference type="Pfam" id="PF09995">
    <property type="entry name" value="MPAB_Lcp_cat"/>
    <property type="match status" value="1"/>
</dbReference>
<dbReference type="SMART" id="SM00054">
    <property type="entry name" value="EFh"/>
    <property type="match status" value="4"/>
</dbReference>
<feature type="domain" description="EF-hand" evidence="1">
    <location>
        <begin position="338"/>
        <end position="373"/>
    </location>
</feature>
<dbReference type="InterPro" id="IPR011992">
    <property type="entry name" value="EF-hand-dom_pair"/>
</dbReference>
<comment type="caution">
    <text evidence="2">The sequence shown here is derived from an EMBL/GenBank/DDBJ whole genome shotgun (WGS) entry which is preliminary data.</text>
</comment>
<dbReference type="Gene3D" id="1.10.238.10">
    <property type="entry name" value="EF-hand"/>
    <property type="match status" value="1"/>
</dbReference>
<dbReference type="SUPFAM" id="SSF47473">
    <property type="entry name" value="EF-hand"/>
    <property type="match status" value="1"/>
</dbReference>
<dbReference type="Pfam" id="PF13499">
    <property type="entry name" value="EF-hand_7"/>
    <property type="match status" value="1"/>
</dbReference>
<dbReference type="RefSeq" id="WP_311594789.1">
    <property type="nucleotide sequence ID" value="NZ_JAVREM010000001.1"/>
</dbReference>
<name>A0ABU2LHL4_9ACTN</name>
<evidence type="ECO:0000313" key="2">
    <source>
        <dbReference type="EMBL" id="MDT0317063.1"/>
    </source>
</evidence>
<gene>
    <name evidence="2" type="ORF">RNC47_01780</name>
</gene>
<evidence type="ECO:0000313" key="3">
    <source>
        <dbReference type="Proteomes" id="UP001183420"/>
    </source>
</evidence>
<dbReference type="InterPro" id="IPR018247">
    <property type="entry name" value="EF_Hand_1_Ca_BS"/>
</dbReference>
<dbReference type="Pfam" id="PF13202">
    <property type="entry name" value="EF-hand_5"/>
    <property type="match status" value="1"/>
</dbReference>
<dbReference type="PANTHER" id="PTHR36151">
    <property type="entry name" value="BLR2777 PROTEIN"/>
    <property type="match status" value="1"/>
</dbReference>
<sequence>MTASHPVLTDSLLRHTLAERRIALVAWRLLTLQTAHPVVAAGMADWSTYRAHPWRRVEHTMDSGRRLFFHDREALRREVARLDRTHRRIRGTDPAGRAYTAEDPEVRTWVLVTLYETLTALRALSGDPFAPAELDRLYSEFRGVCKEFGLPDELWPATAADVPGYIDRTIRERLADGPEFRYMLSGILHEAPRPRRLWFVGPAWPVLRVLIARLVTTLTVADLPPALRERFGLRSGRGAALLSWAVHHGARHVMTRLPHRWRFRLSATPTPAAPTRPRRAGRPRRRDTRPVRLDTFFRQVLDQTGDGFIGVADLRAMAHNVCWPLELTAEREAEVHAAFDTWWRHLEETMDADGDGRIGREEFVAAAMAGVDRDPDQLAKGLHIAVRAMFRAADTDGDGHLCADEYRTLFGGTRVHPAELNQGFRELDADGDGQITEREFVQAFTDYFTARTATTPGTHMFGRP</sequence>
<reference evidence="3" key="1">
    <citation type="submission" date="2023-07" db="EMBL/GenBank/DDBJ databases">
        <title>30 novel species of actinomycetes from the DSMZ collection.</title>
        <authorList>
            <person name="Nouioui I."/>
        </authorList>
    </citation>
    <scope>NUCLEOTIDE SEQUENCE [LARGE SCALE GENOMIC DNA]</scope>
    <source>
        <strain evidence="3">DSM 44918</strain>
    </source>
</reference>
<accession>A0ABU2LHL4</accession>
<keyword evidence="3" id="KW-1185">Reference proteome</keyword>
<feature type="domain" description="EF-hand" evidence="1">
    <location>
        <begin position="415"/>
        <end position="450"/>
    </location>
</feature>
<proteinExistence type="predicted"/>
<dbReference type="Proteomes" id="UP001183420">
    <property type="component" value="Unassembled WGS sequence"/>
</dbReference>
<protein>
    <submittedName>
        <fullName evidence="2">EF-hand domain-containing protein</fullName>
    </submittedName>
</protein>
<dbReference type="EMBL" id="JAVREM010000001">
    <property type="protein sequence ID" value="MDT0317063.1"/>
    <property type="molecule type" value="Genomic_DNA"/>
</dbReference>
<dbReference type="PROSITE" id="PS50222">
    <property type="entry name" value="EF_HAND_2"/>
    <property type="match status" value="2"/>
</dbReference>
<dbReference type="PROSITE" id="PS00018">
    <property type="entry name" value="EF_HAND_1"/>
    <property type="match status" value="2"/>
</dbReference>
<dbReference type="InterPro" id="IPR018713">
    <property type="entry name" value="MPAB/Lcp_cat_dom"/>
</dbReference>
<evidence type="ECO:0000259" key="1">
    <source>
        <dbReference type="PROSITE" id="PS50222"/>
    </source>
</evidence>
<dbReference type="InterPro" id="IPR002048">
    <property type="entry name" value="EF_hand_dom"/>
</dbReference>
<dbReference type="PANTHER" id="PTHR36151:SF3">
    <property type="entry name" value="ER-BOUND OXYGENASE MPAB_MPAB'_RUBBER OXYGENASE CATALYTIC DOMAIN-CONTAINING PROTEIN"/>
    <property type="match status" value="1"/>
</dbReference>
<organism evidence="2 3">
    <name type="scientific">Streptomyces millisiae</name>
    <dbReference type="NCBI Taxonomy" id="3075542"/>
    <lineage>
        <taxon>Bacteria</taxon>
        <taxon>Bacillati</taxon>
        <taxon>Actinomycetota</taxon>
        <taxon>Actinomycetes</taxon>
        <taxon>Kitasatosporales</taxon>
        <taxon>Streptomycetaceae</taxon>
        <taxon>Streptomyces</taxon>
    </lineage>
</organism>